<dbReference type="InterPro" id="IPR015421">
    <property type="entry name" value="PyrdxlP-dep_Trfase_major"/>
</dbReference>
<evidence type="ECO:0000256" key="3">
    <source>
        <dbReference type="ARBA" id="ARBA00022576"/>
    </source>
</evidence>
<dbReference type="GO" id="GO:0042853">
    <property type="term" value="P:L-alanine catabolic process"/>
    <property type="evidence" value="ECO:0007669"/>
    <property type="project" value="UniProtKB-UniPathway"/>
</dbReference>
<evidence type="ECO:0000256" key="4">
    <source>
        <dbReference type="ARBA" id="ARBA00022679"/>
    </source>
</evidence>
<dbReference type="EC" id="2.6.1.2" evidence="8"/>
<reference evidence="11" key="1">
    <citation type="submission" date="2019-08" db="EMBL/GenBank/DDBJ databases">
        <title>The genome of the North American firefly Photinus pyralis.</title>
        <authorList>
            <consortium name="Photinus pyralis genome working group"/>
            <person name="Fallon T.R."/>
            <person name="Sander Lower S.E."/>
            <person name="Weng J.-K."/>
        </authorList>
    </citation>
    <scope>NUCLEOTIDE SEQUENCE</scope>
    <source>
        <strain evidence="11">TRF0915ILg1</strain>
        <tissue evidence="11">Whole body</tissue>
    </source>
</reference>
<evidence type="ECO:0000259" key="10">
    <source>
        <dbReference type="Pfam" id="PF00155"/>
    </source>
</evidence>
<comment type="catalytic activity">
    <reaction evidence="9">
        <text>L-alanine + 2-oxoglutarate = pyruvate + L-glutamate</text>
        <dbReference type="Rhea" id="RHEA:19453"/>
        <dbReference type="ChEBI" id="CHEBI:15361"/>
        <dbReference type="ChEBI" id="CHEBI:16810"/>
        <dbReference type="ChEBI" id="CHEBI:29985"/>
        <dbReference type="ChEBI" id="CHEBI:57972"/>
        <dbReference type="EC" id="2.6.1.2"/>
    </reaction>
</comment>
<dbReference type="InterPro" id="IPR045088">
    <property type="entry name" value="ALAT1/2-like"/>
</dbReference>
<dbReference type="InterPro" id="IPR015424">
    <property type="entry name" value="PyrdxlP-dep_Trfase"/>
</dbReference>
<proteinExistence type="inferred from homology"/>
<dbReference type="PANTHER" id="PTHR11751">
    <property type="entry name" value="ALANINE AMINOTRANSFERASE"/>
    <property type="match status" value="1"/>
</dbReference>
<dbReference type="GO" id="GO:0030170">
    <property type="term" value="F:pyridoxal phosphate binding"/>
    <property type="evidence" value="ECO:0007669"/>
    <property type="project" value="InterPro"/>
</dbReference>
<dbReference type="Gene3D" id="3.40.640.10">
    <property type="entry name" value="Type I PLP-dependent aspartate aminotransferase-like (Major domain)"/>
    <property type="match status" value="1"/>
</dbReference>
<comment type="subunit">
    <text evidence="2">Homodimer.</text>
</comment>
<dbReference type="SUPFAM" id="SSF53383">
    <property type="entry name" value="PLP-dependent transferases"/>
    <property type="match status" value="1"/>
</dbReference>
<dbReference type="Gene3D" id="3.90.1150.10">
    <property type="entry name" value="Aspartate Aminotransferase, domain 1"/>
    <property type="match status" value="1"/>
</dbReference>
<name>A0A8K0DGB1_IGNLU</name>
<dbReference type="OrthoDB" id="1732682at2759"/>
<dbReference type="FunFam" id="1.10.287.1970:FF:000001">
    <property type="entry name" value="Alanine aminotransferase 2"/>
    <property type="match status" value="1"/>
</dbReference>
<keyword evidence="3" id="KW-0032">Aminotransferase</keyword>
<evidence type="ECO:0000256" key="2">
    <source>
        <dbReference type="ARBA" id="ARBA00011738"/>
    </source>
</evidence>
<dbReference type="GO" id="GO:0004021">
    <property type="term" value="F:L-alanine:2-oxoglutarate aminotransferase activity"/>
    <property type="evidence" value="ECO:0007669"/>
    <property type="project" value="UniProtKB-EC"/>
</dbReference>
<comment type="cofactor">
    <cofactor evidence="1">
        <name>pyridoxal 5'-phosphate</name>
        <dbReference type="ChEBI" id="CHEBI:597326"/>
    </cofactor>
</comment>
<evidence type="ECO:0000313" key="12">
    <source>
        <dbReference type="Proteomes" id="UP000801492"/>
    </source>
</evidence>
<dbReference type="FunFam" id="3.40.640.10:FF:000012">
    <property type="entry name" value="alanine aminotransferase 2"/>
    <property type="match status" value="1"/>
</dbReference>
<evidence type="ECO:0000256" key="8">
    <source>
        <dbReference type="ARBA" id="ARBA00026106"/>
    </source>
</evidence>
<dbReference type="InterPro" id="IPR004839">
    <property type="entry name" value="Aminotransferase_I/II_large"/>
</dbReference>
<evidence type="ECO:0000256" key="1">
    <source>
        <dbReference type="ARBA" id="ARBA00001933"/>
    </source>
</evidence>
<comment type="caution">
    <text evidence="11">The sequence shown here is derived from an EMBL/GenBank/DDBJ whole genome shotgun (WGS) entry which is preliminary data.</text>
</comment>
<dbReference type="Proteomes" id="UP000801492">
    <property type="component" value="Unassembled WGS sequence"/>
</dbReference>
<dbReference type="CDD" id="cd00609">
    <property type="entry name" value="AAT_like"/>
    <property type="match status" value="1"/>
</dbReference>
<evidence type="ECO:0000256" key="7">
    <source>
        <dbReference type="ARBA" id="ARBA00025785"/>
    </source>
</evidence>
<dbReference type="InterPro" id="IPR015422">
    <property type="entry name" value="PyrdxlP-dep_Trfase_small"/>
</dbReference>
<gene>
    <name evidence="11" type="ORF">ILUMI_06100</name>
</gene>
<feature type="domain" description="Aminotransferase class I/classII large" evidence="10">
    <location>
        <begin position="104"/>
        <end position="467"/>
    </location>
</feature>
<organism evidence="11 12">
    <name type="scientific">Ignelater luminosus</name>
    <name type="common">Cucubano</name>
    <name type="synonym">Pyrophorus luminosus</name>
    <dbReference type="NCBI Taxonomy" id="2038154"/>
    <lineage>
        <taxon>Eukaryota</taxon>
        <taxon>Metazoa</taxon>
        <taxon>Ecdysozoa</taxon>
        <taxon>Arthropoda</taxon>
        <taxon>Hexapoda</taxon>
        <taxon>Insecta</taxon>
        <taxon>Pterygota</taxon>
        <taxon>Neoptera</taxon>
        <taxon>Endopterygota</taxon>
        <taxon>Coleoptera</taxon>
        <taxon>Polyphaga</taxon>
        <taxon>Elateriformia</taxon>
        <taxon>Elateroidea</taxon>
        <taxon>Elateridae</taxon>
        <taxon>Agrypninae</taxon>
        <taxon>Pyrophorini</taxon>
        <taxon>Ignelater</taxon>
    </lineage>
</organism>
<evidence type="ECO:0000313" key="11">
    <source>
        <dbReference type="EMBL" id="KAF2900085.1"/>
    </source>
</evidence>
<protein>
    <recommendedName>
        <fullName evidence="8">alanine transaminase</fullName>
        <ecNumber evidence="8">2.6.1.2</ecNumber>
    </recommendedName>
</protein>
<dbReference type="Gene3D" id="1.10.287.1970">
    <property type="match status" value="1"/>
</dbReference>
<dbReference type="EMBL" id="VTPC01002397">
    <property type="protein sequence ID" value="KAF2900085.1"/>
    <property type="molecule type" value="Genomic_DNA"/>
</dbReference>
<keyword evidence="12" id="KW-1185">Reference proteome</keyword>
<dbReference type="UniPathway" id="UPA00528">
    <property type="reaction ID" value="UER00586"/>
</dbReference>
<dbReference type="PANTHER" id="PTHR11751:SF29">
    <property type="entry name" value="ALANINE TRANSAMINASE"/>
    <property type="match status" value="1"/>
</dbReference>
<evidence type="ECO:0000256" key="5">
    <source>
        <dbReference type="ARBA" id="ARBA00022898"/>
    </source>
</evidence>
<evidence type="ECO:0000256" key="9">
    <source>
        <dbReference type="ARBA" id="ARBA00047412"/>
    </source>
</evidence>
<sequence length="479" mass="54062">MAAEHQHFLTLDNINPNVQKIQHPARGPLLIIAVELEKELKNGVKKPFKEVIKPVVADFQAMGQPPITFVRQVMSIVIYPQLLDDPKFPDDAKERARTILNGCKGGSIGSYTEASGIEIIRRHVAEFIGKRDGIPSNWEDIILCAGDGIGKLLKLFSKEANGKKTGVMIPIPEYPLYSILSNEYDLHQVGYYLDESQNWRINTEELQQSIDEAKKVCIPKVLVIINPGNPTGQVLTRENIEEIIKFAYKENLYLLADEVYQNNIYLEDFKFHSFKKVMTEMGEPYNSMELASFMSCSKGYICECGCRGGFAEILNMCPEVKVVFNKSNTVMLCPPTAGQACVELLVRPPEKGEPSYEQFIKEKKAVLDSLREGAHLIVKTLNSFEGVSCNNIQGAMYAFPQIRFPQKAIEAAKKQHQSPDKLYAIEMLENAGICVVPADGLGQVSGTYHFRTTLIPIQKMKIMLDRLEAFHREFMDRYR</sequence>
<dbReference type="AlphaFoldDB" id="A0A8K0DGB1"/>
<accession>A0A8K0DGB1</accession>
<dbReference type="FunFam" id="3.90.1150.10:FF:000151">
    <property type="entry name" value="Alanine aminotransferase 2"/>
    <property type="match status" value="1"/>
</dbReference>
<keyword evidence="5" id="KW-0663">Pyridoxal phosphate</keyword>
<comment type="pathway">
    <text evidence="6">Amino-acid degradation; L-alanine degradation via transaminase pathway; pyruvate from L-alanine: step 1/1.</text>
</comment>
<comment type="similarity">
    <text evidence="7">Belongs to the class-I pyridoxal-phosphate-dependent aminotransferase family. Alanine aminotransferase subfamily.</text>
</comment>
<keyword evidence="4" id="KW-0808">Transferase</keyword>
<dbReference type="Pfam" id="PF00155">
    <property type="entry name" value="Aminotran_1_2"/>
    <property type="match status" value="1"/>
</dbReference>
<evidence type="ECO:0000256" key="6">
    <source>
        <dbReference type="ARBA" id="ARBA00025708"/>
    </source>
</evidence>